<name>A0A8J4YXS1_CHIOP</name>
<feature type="region of interest" description="Disordered" evidence="1">
    <location>
        <begin position="1"/>
        <end position="30"/>
    </location>
</feature>
<organism evidence="2 3">
    <name type="scientific">Chionoecetes opilio</name>
    <name type="common">Atlantic snow crab</name>
    <name type="synonym">Cancer opilio</name>
    <dbReference type="NCBI Taxonomy" id="41210"/>
    <lineage>
        <taxon>Eukaryota</taxon>
        <taxon>Metazoa</taxon>
        <taxon>Ecdysozoa</taxon>
        <taxon>Arthropoda</taxon>
        <taxon>Crustacea</taxon>
        <taxon>Multicrustacea</taxon>
        <taxon>Malacostraca</taxon>
        <taxon>Eumalacostraca</taxon>
        <taxon>Eucarida</taxon>
        <taxon>Decapoda</taxon>
        <taxon>Pleocyemata</taxon>
        <taxon>Brachyura</taxon>
        <taxon>Eubrachyura</taxon>
        <taxon>Majoidea</taxon>
        <taxon>Majidae</taxon>
        <taxon>Chionoecetes</taxon>
    </lineage>
</organism>
<dbReference type="AlphaFoldDB" id="A0A8J4YXS1"/>
<evidence type="ECO:0000313" key="2">
    <source>
        <dbReference type="EMBL" id="KAG0730551.1"/>
    </source>
</evidence>
<feature type="region of interest" description="Disordered" evidence="1">
    <location>
        <begin position="394"/>
        <end position="471"/>
    </location>
</feature>
<reference evidence="2" key="1">
    <citation type="submission" date="2020-07" db="EMBL/GenBank/DDBJ databases">
        <title>The High-quality genome of the commercially important snow crab, Chionoecetes opilio.</title>
        <authorList>
            <person name="Jeong J.-H."/>
            <person name="Ryu S."/>
        </authorList>
    </citation>
    <scope>NUCLEOTIDE SEQUENCE</scope>
    <source>
        <strain evidence="2">MADBK_172401_WGS</strain>
        <tissue evidence="2">Digestive gland</tissue>
    </source>
</reference>
<dbReference type="EMBL" id="JACEEZ010000090">
    <property type="protein sequence ID" value="KAG0730551.1"/>
    <property type="molecule type" value="Genomic_DNA"/>
</dbReference>
<gene>
    <name evidence="2" type="ORF">GWK47_028007</name>
</gene>
<feature type="region of interest" description="Disordered" evidence="1">
    <location>
        <begin position="540"/>
        <end position="564"/>
    </location>
</feature>
<accession>A0A8J4YXS1</accession>
<keyword evidence="3" id="KW-1185">Reference proteome</keyword>
<dbReference type="Proteomes" id="UP000770661">
    <property type="component" value="Unassembled WGS sequence"/>
</dbReference>
<feature type="region of interest" description="Disordered" evidence="1">
    <location>
        <begin position="254"/>
        <end position="275"/>
    </location>
</feature>
<evidence type="ECO:0000256" key="1">
    <source>
        <dbReference type="SAM" id="MobiDB-lite"/>
    </source>
</evidence>
<feature type="compositionally biased region" description="Low complexity" evidence="1">
    <location>
        <begin position="254"/>
        <end position="264"/>
    </location>
</feature>
<protein>
    <submittedName>
        <fullName evidence="2">Uncharacterized protein</fullName>
    </submittedName>
</protein>
<evidence type="ECO:0000313" key="3">
    <source>
        <dbReference type="Proteomes" id="UP000770661"/>
    </source>
</evidence>
<feature type="region of interest" description="Disordered" evidence="1">
    <location>
        <begin position="287"/>
        <end position="309"/>
    </location>
</feature>
<sequence length="591" mass="63691">MFGRAARPPPLHTRDTAGTPLPLYQAPQTQGTRPLPWGCLRGNHGPKSLPLAPQFFLSAPLLISAAKGAQATGTGPLTPGGRLKINPGPKRRHDFLTDLPSTQSAGDVQDPNTTRLVEGTMHPSPSPPPQLRGGHTLSAILLAPLFVCRVPPFYPSGGSSSGVLCRNEVTGSFPPSGRLIRTSQRQAAFLRWRLFRTPPGGQERGCDKIRARPPRFHGEPLYPRVCRLPQTTETFILQLAYGHFFLNSRPAHSSTATTRAGASSGNKGTLFSPPPLRFSPKNHALACIRGSGPRGKDSSSRGRKQQCPSLLPTDFHAHCPFRDVQGPPTPWSLGGFSGDVPFPRAHAPLVSCLASPVLGAPTKPLLKGLGTPEGARGETPKASNFFTVMPLFHSPEGKRTRHRYPRAALGGGSPPSQDYPFPVSSPTACSPPPSAGCRRYHGNGPSRPRHHSYTQTDGPSPAPQVHQTSDTSLRGGTIFYVSDTACGVSEENTELIDMCADVRRLPILEALYIKEINPKLNVQANDLQALPSMNRTKANNSLLTEKQSEESTTNKRLPLTETRSRSYLPISAATRLHGRQTSSINSVSLRN</sequence>
<comment type="caution">
    <text evidence="2">The sequence shown here is derived from an EMBL/GenBank/DDBJ whole genome shotgun (WGS) entry which is preliminary data.</text>
</comment>
<proteinExistence type="predicted"/>